<evidence type="ECO:0000313" key="1">
    <source>
        <dbReference type="EMBL" id="KAK3870768.1"/>
    </source>
</evidence>
<sequence>MSWCELVARGRTGYPGQFRSDLVSWVVVVVTQQAEGACVLGGDCTSGTALMCPVLVARQGDMHGVAAGCGDIIICLSDDDRTSGLEVCPGVRAGHDNSRYYVLGR</sequence>
<organism evidence="1 2">
    <name type="scientific">Petrolisthes cinctipes</name>
    <name type="common">Flat porcelain crab</name>
    <dbReference type="NCBI Taxonomy" id="88211"/>
    <lineage>
        <taxon>Eukaryota</taxon>
        <taxon>Metazoa</taxon>
        <taxon>Ecdysozoa</taxon>
        <taxon>Arthropoda</taxon>
        <taxon>Crustacea</taxon>
        <taxon>Multicrustacea</taxon>
        <taxon>Malacostraca</taxon>
        <taxon>Eumalacostraca</taxon>
        <taxon>Eucarida</taxon>
        <taxon>Decapoda</taxon>
        <taxon>Pleocyemata</taxon>
        <taxon>Anomura</taxon>
        <taxon>Galatheoidea</taxon>
        <taxon>Porcellanidae</taxon>
        <taxon>Petrolisthes</taxon>
    </lineage>
</organism>
<keyword evidence="2" id="KW-1185">Reference proteome</keyword>
<comment type="caution">
    <text evidence="1">The sequence shown here is derived from an EMBL/GenBank/DDBJ whole genome shotgun (WGS) entry which is preliminary data.</text>
</comment>
<evidence type="ECO:0000313" key="2">
    <source>
        <dbReference type="Proteomes" id="UP001286313"/>
    </source>
</evidence>
<dbReference type="Proteomes" id="UP001286313">
    <property type="component" value="Unassembled WGS sequence"/>
</dbReference>
<proteinExistence type="predicted"/>
<dbReference type="AlphaFoldDB" id="A0AAE1FDN8"/>
<protein>
    <submittedName>
        <fullName evidence="1">Uncharacterized protein</fullName>
    </submittedName>
</protein>
<gene>
    <name evidence="1" type="ORF">Pcinc_024026</name>
</gene>
<accession>A0AAE1FDN8</accession>
<reference evidence="1" key="1">
    <citation type="submission" date="2023-10" db="EMBL/GenBank/DDBJ databases">
        <title>Genome assemblies of two species of porcelain crab, Petrolisthes cinctipes and Petrolisthes manimaculis (Anomura: Porcellanidae).</title>
        <authorList>
            <person name="Angst P."/>
        </authorList>
    </citation>
    <scope>NUCLEOTIDE SEQUENCE</scope>
    <source>
        <strain evidence="1">PB745_01</strain>
        <tissue evidence="1">Gill</tissue>
    </source>
</reference>
<dbReference type="EMBL" id="JAWQEG010002611">
    <property type="protein sequence ID" value="KAK3870768.1"/>
    <property type="molecule type" value="Genomic_DNA"/>
</dbReference>
<name>A0AAE1FDN8_PETCI</name>